<evidence type="ECO:0000313" key="6">
    <source>
        <dbReference type="EMBL" id="TBH81488.1"/>
    </source>
</evidence>
<keyword evidence="1" id="KW-0677">Repeat</keyword>
<dbReference type="PROSITE" id="PS50110">
    <property type="entry name" value="RESPONSE_REGULATORY"/>
    <property type="match status" value="1"/>
</dbReference>
<dbReference type="InterPro" id="IPR001789">
    <property type="entry name" value="Sig_transdc_resp-reg_receiver"/>
</dbReference>
<dbReference type="PROSITE" id="PS50293">
    <property type="entry name" value="TPR_REGION"/>
    <property type="match status" value="1"/>
</dbReference>
<feature type="repeat" description="TPR" evidence="4">
    <location>
        <begin position="408"/>
        <end position="441"/>
    </location>
</feature>
<reference evidence="6 7" key="1">
    <citation type="submission" date="2018-12" db="EMBL/GenBank/DDBJ databases">
        <title>First genome draft of Desulfovibrio legallis sp. nov.</title>
        <authorList>
            <person name="Ben Dhia O."/>
            <person name="Najjari A."/>
            <person name="Ferjani R."/>
            <person name="Fhoula I."/>
            <person name="Fardeau M.-L."/>
            <person name="Boudabbous A."/>
            <person name="Ouzari H.I."/>
        </authorList>
    </citation>
    <scope>NUCLEOTIDE SEQUENCE [LARGE SCALE GENOMIC DNA]</scope>
    <source>
        <strain evidence="6 7">H1T</strain>
    </source>
</reference>
<evidence type="ECO:0000259" key="5">
    <source>
        <dbReference type="PROSITE" id="PS50110"/>
    </source>
</evidence>
<dbReference type="InterPro" id="IPR011006">
    <property type="entry name" value="CheY-like_superfamily"/>
</dbReference>
<sequence>MAFDPSQRARQTVYQDTVINYFTKEKGQALTVSDDQAFCTQLRLTLSRELGVTEAGAITQFPNPAQMVRCLNELPPDHSSPLLFLERVLNGQDQSLLVKKLRQTFPNIKIIILTTEVPRERLLLFHELGADNVIAKPVSANTLIEKMAFTLKPQSRIGQAIDLARSLLQQKKYAAAQDACAKILALKPGSAAAYLLLGDTYRETGDFTKARTAYETAASSAELYLAPLQRLAELYEATGDKTRLKECLERLDELSPLNVDRKVSLGSVNLDLGNTEEAEEYFSKAMVQMQRDALEGISALSGRIADIYTERDPEKAEKYIRTSLEVKEKFLSRDDIALFNRLGLSLRRQGRWQDAVTEYRRALKLAPDDANLYYNLAMALAEGRAFPQAKAHMLKALEYNPQLPQTGATIAFNCGAVFLQNDDRSRAAAFFRQALEQNPDLRSAQEGLARAAG</sequence>
<protein>
    <submittedName>
        <fullName evidence="6">Response regulator</fullName>
    </submittedName>
</protein>
<dbReference type="AlphaFoldDB" id="A0A6H3FFX8"/>
<organism evidence="6 7">
    <name type="scientific">Desulfovibrio legallii</name>
    <dbReference type="NCBI Taxonomy" id="571438"/>
    <lineage>
        <taxon>Bacteria</taxon>
        <taxon>Pseudomonadati</taxon>
        <taxon>Thermodesulfobacteriota</taxon>
        <taxon>Desulfovibrionia</taxon>
        <taxon>Desulfovibrionales</taxon>
        <taxon>Desulfovibrionaceae</taxon>
        <taxon>Desulfovibrio</taxon>
    </lineage>
</organism>
<dbReference type="PANTHER" id="PTHR45586">
    <property type="entry name" value="TPR REPEAT-CONTAINING PROTEIN PA4667"/>
    <property type="match status" value="1"/>
</dbReference>
<name>A0A6H3FFX8_9BACT</name>
<dbReference type="GO" id="GO:0000160">
    <property type="term" value="P:phosphorelay signal transduction system"/>
    <property type="evidence" value="ECO:0007669"/>
    <property type="project" value="InterPro"/>
</dbReference>
<feature type="domain" description="Response regulatory" evidence="5">
    <location>
        <begin position="28"/>
        <end position="151"/>
    </location>
</feature>
<accession>A0A6H3FFX8</accession>
<dbReference type="PANTHER" id="PTHR45586:SF1">
    <property type="entry name" value="LIPOPOLYSACCHARIDE ASSEMBLY PROTEIN B"/>
    <property type="match status" value="1"/>
</dbReference>
<dbReference type="CDD" id="cd00156">
    <property type="entry name" value="REC"/>
    <property type="match status" value="1"/>
</dbReference>
<evidence type="ECO:0000256" key="1">
    <source>
        <dbReference type="ARBA" id="ARBA00022737"/>
    </source>
</evidence>
<dbReference type="PROSITE" id="PS50005">
    <property type="entry name" value="TPR"/>
    <property type="match status" value="3"/>
</dbReference>
<dbReference type="EMBL" id="SIXC01000002">
    <property type="protein sequence ID" value="TBH81488.1"/>
    <property type="molecule type" value="Genomic_DNA"/>
</dbReference>
<dbReference type="Pfam" id="PF13414">
    <property type="entry name" value="TPR_11"/>
    <property type="match status" value="1"/>
</dbReference>
<dbReference type="InterPro" id="IPR019734">
    <property type="entry name" value="TPR_rpt"/>
</dbReference>
<dbReference type="Proteomes" id="UP000292919">
    <property type="component" value="Unassembled WGS sequence"/>
</dbReference>
<evidence type="ECO:0000256" key="4">
    <source>
        <dbReference type="PROSITE-ProRule" id="PRU00339"/>
    </source>
</evidence>
<dbReference type="Pfam" id="PF13432">
    <property type="entry name" value="TPR_16"/>
    <property type="match status" value="1"/>
</dbReference>
<keyword evidence="7" id="KW-1185">Reference proteome</keyword>
<dbReference type="Gene3D" id="3.40.50.2300">
    <property type="match status" value="1"/>
</dbReference>
<dbReference type="SUPFAM" id="SSF48452">
    <property type="entry name" value="TPR-like"/>
    <property type="match status" value="2"/>
</dbReference>
<gene>
    <name evidence="6" type="ORF">EB812_01615</name>
</gene>
<evidence type="ECO:0000256" key="3">
    <source>
        <dbReference type="PROSITE-ProRule" id="PRU00169"/>
    </source>
</evidence>
<dbReference type="InterPro" id="IPR011990">
    <property type="entry name" value="TPR-like_helical_dom_sf"/>
</dbReference>
<dbReference type="Pfam" id="PF13181">
    <property type="entry name" value="TPR_8"/>
    <property type="match status" value="1"/>
</dbReference>
<keyword evidence="2 4" id="KW-0802">TPR repeat</keyword>
<comment type="caution">
    <text evidence="6">The sequence shown here is derived from an EMBL/GenBank/DDBJ whole genome shotgun (WGS) entry which is preliminary data.</text>
</comment>
<feature type="repeat" description="TPR" evidence="4">
    <location>
        <begin position="336"/>
        <end position="369"/>
    </location>
</feature>
<proteinExistence type="predicted"/>
<evidence type="ECO:0000256" key="2">
    <source>
        <dbReference type="ARBA" id="ARBA00022803"/>
    </source>
</evidence>
<feature type="repeat" description="TPR" evidence="4">
    <location>
        <begin position="191"/>
        <end position="224"/>
    </location>
</feature>
<comment type="caution">
    <text evidence="3">Lacks conserved residue(s) required for the propagation of feature annotation.</text>
</comment>
<dbReference type="Gene3D" id="1.25.40.10">
    <property type="entry name" value="Tetratricopeptide repeat domain"/>
    <property type="match status" value="2"/>
</dbReference>
<dbReference type="SUPFAM" id="SSF52172">
    <property type="entry name" value="CheY-like"/>
    <property type="match status" value="1"/>
</dbReference>
<dbReference type="InterPro" id="IPR051012">
    <property type="entry name" value="CellSynth/LPSAsmb/PSIAsmb"/>
</dbReference>
<dbReference type="RefSeq" id="WP_130957748.1">
    <property type="nucleotide sequence ID" value="NZ_JBHSHA010000012.1"/>
</dbReference>
<dbReference type="SMART" id="SM00028">
    <property type="entry name" value="TPR"/>
    <property type="match status" value="7"/>
</dbReference>
<evidence type="ECO:0000313" key="7">
    <source>
        <dbReference type="Proteomes" id="UP000292919"/>
    </source>
</evidence>